<evidence type="ECO:0000313" key="3">
    <source>
        <dbReference type="Proteomes" id="UP001222325"/>
    </source>
</evidence>
<accession>A0AAD6UBV3</accession>
<feature type="compositionally biased region" description="Basic and acidic residues" evidence="1">
    <location>
        <begin position="395"/>
        <end position="408"/>
    </location>
</feature>
<feature type="region of interest" description="Disordered" evidence="1">
    <location>
        <begin position="98"/>
        <end position="127"/>
    </location>
</feature>
<dbReference type="AlphaFoldDB" id="A0AAD6UBV3"/>
<keyword evidence="3" id="KW-1185">Reference proteome</keyword>
<feature type="region of interest" description="Disordered" evidence="1">
    <location>
        <begin position="386"/>
        <end position="426"/>
    </location>
</feature>
<sequence length="480" mass="52188">MSSHSPLNLYEDPTAAGLKHATPADLKLKRRAAAQARYREKHRASLSKRAAKITRITRRTTDAEYRERQRKRKYIEEHGLTAYYEHYVPVPGRCHIDISDDNDSDDASHPTHTDKYSNNGPEGAGKPAHVTNPNFACKCSPTCAMPCSLDAPCAMPFFPGDDFKGAAYHSNSRRLHYYMVWDYGLYSTRLDAERVGNAGSIRSLFTFEAATRKWRYLCRRRHCGMLDAAAEDSSDSDPDSEHSADDVDGTVSASSPQRSASFVSTAGTAPAPAVVRHMRKRAFIPTCPPAPAAVPPRKTSATPLPEVTSRASSRVASSRKADTPLPLYLDDSDEEPEASSRKRDTPTPMSSPEKKRRKPISPVAPSSGTLSSASSLTASSASLTAVEAGASVSSDLRRLQPKATRDASKSSGVAGPSTAADKGNALAPTVLFNNRTRKLYKDPELAMEEMDSTDTVQVFKYEELVEYLSAGPKGKGRSTA</sequence>
<evidence type="ECO:0000313" key="2">
    <source>
        <dbReference type="EMBL" id="KAJ7094756.1"/>
    </source>
</evidence>
<protein>
    <submittedName>
        <fullName evidence="2">Uncharacterized protein</fullName>
    </submittedName>
</protein>
<feature type="region of interest" description="Disordered" evidence="1">
    <location>
        <begin position="286"/>
        <end position="373"/>
    </location>
</feature>
<gene>
    <name evidence="2" type="ORF">B0H15DRAFT_798890</name>
</gene>
<feature type="region of interest" description="Disordered" evidence="1">
    <location>
        <begin position="229"/>
        <end position="268"/>
    </location>
</feature>
<feature type="compositionally biased region" description="Basic and acidic residues" evidence="1">
    <location>
        <begin position="106"/>
        <end position="115"/>
    </location>
</feature>
<dbReference type="EMBL" id="JARJCN010000014">
    <property type="protein sequence ID" value="KAJ7094756.1"/>
    <property type="molecule type" value="Genomic_DNA"/>
</dbReference>
<organism evidence="2 3">
    <name type="scientific">Mycena belliarum</name>
    <dbReference type="NCBI Taxonomy" id="1033014"/>
    <lineage>
        <taxon>Eukaryota</taxon>
        <taxon>Fungi</taxon>
        <taxon>Dikarya</taxon>
        <taxon>Basidiomycota</taxon>
        <taxon>Agaricomycotina</taxon>
        <taxon>Agaricomycetes</taxon>
        <taxon>Agaricomycetidae</taxon>
        <taxon>Agaricales</taxon>
        <taxon>Marasmiineae</taxon>
        <taxon>Mycenaceae</taxon>
        <taxon>Mycena</taxon>
    </lineage>
</organism>
<proteinExistence type="predicted"/>
<comment type="caution">
    <text evidence="2">The sequence shown here is derived from an EMBL/GenBank/DDBJ whole genome shotgun (WGS) entry which is preliminary data.</text>
</comment>
<dbReference type="Proteomes" id="UP001222325">
    <property type="component" value="Unassembled WGS sequence"/>
</dbReference>
<feature type="compositionally biased region" description="Polar residues" evidence="1">
    <location>
        <begin position="251"/>
        <end position="267"/>
    </location>
</feature>
<reference evidence="2" key="1">
    <citation type="submission" date="2023-03" db="EMBL/GenBank/DDBJ databases">
        <title>Massive genome expansion in bonnet fungi (Mycena s.s.) driven by repeated elements and novel gene families across ecological guilds.</title>
        <authorList>
            <consortium name="Lawrence Berkeley National Laboratory"/>
            <person name="Harder C.B."/>
            <person name="Miyauchi S."/>
            <person name="Viragh M."/>
            <person name="Kuo A."/>
            <person name="Thoen E."/>
            <person name="Andreopoulos B."/>
            <person name="Lu D."/>
            <person name="Skrede I."/>
            <person name="Drula E."/>
            <person name="Henrissat B."/>
            <person name="Morin E."/>
            <person name="Kohler A."/>
            <person name="Barry K."/>
            <person name="LaButti K."/>
            <person name="Morin E."/>
            <person name="Salamov A."/>
            <person name="Lipzen A."/>
            <person name="Mereny Z."/>
            <person name="Hegedus B."/>
            <person name="Baldrian P."/>
            <person name="Stursova M."/>
            <person name="Weitz H."/>
            <person name="Taylor A."/>
            <person name="Grigoriev I.V."/>
            <person name="Nagy L.G."/>
            <person name="Martin F."/>
            <person name="Kauserud H."/>
        </authorList>
    </citation>
    <scope>NUCLEOTIDE SEQUENCE</scope>
    <source>
        <strain evidence="2">CBHHK173m</strain>
    </source>
</reference>
<feature type="compositionally biased region" description="Acidic residues" evidence="1">
    <location>
        <begin position="229"/>
        <end position="238"/>
    </location>
</feature>
<evidence type="ECO:0000256" key="1">
    <source>
        <dbReference type="SAM" id="MobiDB-lite"/>
    </source>
</evidence>
<feature type="compositionally biased region" description="Low complexity" evidence="1">
    <location>
        <begin position="309"/>
        <end position="318"/>
    </location>
</feature>
<name>A0AAD6UBV3_9AGAR</name>